<dbReference type="RefSeq" id="WP_270168248.1">
    <property type="nucleotide sequence ID" value="NZ_CP089391.1"/>
</dbReference>
<sequence>MPLLSRRQFSTLAGGIVLAGGARGPELGGGIAFAQTVPAQKDPTGGQPAPGSRPSVADLDYQVIYQRAFETVLWSISAVSIYRLRAGALDNFDMTDNDILANSGVCKPNNELLTANSSTPYIASYTDLRKGPVVLEVPESGASGTLYGQVVDAWQITIADVGPSGLDRGKASKYLFTPPRYAGPIPDGYIHVASPSFRIAFGFRSIRAPGKTDADAYAYSKKLRMYYLSQVDNPPQQKFLDLVNLVYPTLPFYDERYFADVHAIFSVEPIAEKDKIMVGNLRSLGIVRGKPFAPTEKQRRAMGAAVVDAYFYMDKMWEKVDPGYYFWEDRNYVKAQFTDRNRRFTYEYEDSIDIDGRAAAFFPCTYMPKEISDTPANEYMVAMGTGDRNPFEAGKTYRVRVPADMPVRQFWALTIYDRATFAFIYTDSSRTTLSMYDLASMTKQPDDSVYLYIGPKAPKGLEANWIPTGGKRPYPLFRFYGATEALNSRSFKMPDFELVA</sequence>
<dbReference type="Pfam" id="PF06863">
    <property type="entry name" value="DUF1254"/>
    <property type="match status" value="1"/>
</dbReference>
<dbReference type="InterPro" id="IPR037050">
    <property type="entry name" value="DUF1254_sf"/>
</dbReference>
<dbReference type="PANTHER" id="PTHR36509:SF3">
    <property type="entry name" value="SIGNAL PEPTIDE PROTEIN"/>
    <property type="match status" value="1"/>
</dbReference>
<reference evidence="3" key="1">
    <citation type="submission" date="2021-12" db="EMBL/GenBank/DDBJ databases">
        <title>Bradyrhizobium xenonodulans sp. nov.</title>
        <authorList>
            <person name="Claassens R."/>
            <person name="Venter S.N."/>
            <person name="Beukes C.W."/>
            <person name="Stepkowski T."/>
            <person name="Steenkamp E.T."/>
        </authorList>
    </citation>
    <scope>NUCLEOTIDE SEQUENCE</scope>
    <source>
        <strain evidence="3">14AB</strain>
    </source>
</reference>
<dbReference type="PANTHER" id="PTHR36509">
    <property type="entry name" value="BLL3101 PROTEIN"/>
    <property type="match status" value="1"/>
</dbReference>
<dbReference type="Proteomes" id="UP001179614">
    <property type="component" value="Chromosome"/>
</dbReference>
<dbReference type="InterPro" id="IPR006311">
    <property type="entry name" value="TAT_signal"/>
</dbReference>
<accession>A0ABY7MT64</accession>
<dbReference type="InterPro" id="IPR010679">
    <property type="entry name" value="DUF1254"/>
</dbReference>
<proteinExistence type="predicted"/>
<gene>
    <name evidence="3" type="ORF">I3J27_10055</name>
</gene>
<dbReference type="EMBL" id="CP089391">
    <property type="protein sequence ID" value="WBL80739.1"/>
    <property type="molecule type" value="Genomic_DNA"/>
</dbReference>
<evidence type="ECO:0000259" key="1">
    <source>
        <dbReference type="Pfam" id="PF06742"/>
    </source>
</evidence>
<feature type="domain" description="DUF1254" evidence="2">
    <location>
        <begin position="110"/>
        <end position="226"/>
    </location>
</feature>
<keyword evidence="4" id="KW-1185">Reference proteome</keyword>
<dbReference type="Gene3D" id="2.60.40.1610">
    <property type="entry name" value="Domain of unknown function DUF1254"/>
    <property type="match status" value="1"/>
</dbReference>
<organism evidence="3 4">
    <name type="scientific">Bradyrhizobium xenonodulans</name>
    <dbReference type="NCBI Taxonomy" id="2736875"/>
    <lineage>
        <taxon>Bacteria</taxon>
        <taxon>Pseudomonadati</taxon>
        <taxon>Pseudomonadota</taxon>
        <taxon>Alphaproteobacteria</taxon>
        <taxon>Hyphomicrobiales</taxon>
        <taxon>Nitrobacteraceae</taxon>
        <taxon>Bradyrhizobium</taxon>
    </lineage>
</organism>
<dbReference type="InterPro" id="IPR037049">
    <property type="entry name" value="DUF1214_C_sf"/>
</dbReference>
<dbReference type="SUPFAM" id="SSF160935">
    <property type="entry name" value="VPA0735-like"/>
    <property type="match status" value="1"/>
</dbReference>
<evidence type="ECO:0000313" key="3">
    <source>
        <dbReference type="EMBL" id="WBL80739.1"/>
    </source>
</evidence>
<dbReference type="Gene3D" id="2.60.120.600">
    <property type="entry name" value="Domain of unknown function DUF1214, C-terminal domain"/>
    <property type="match status" value="1"/>
</dbReference>
<dbReference type="PROSITE" id="PS51318">
    <property type="entry name" value="TAT"/>
    <property type="match status" value="1"/>
</dbReference>
<dbReference type="Gene3D" id="1.10.3360.10">
    <property type="entry name" value="VPA0735-like domain"/>
    <property type="match status" value="1"/>
</dbReference>
<protein>
    <submittedName>
        <fullName evidence="3">DUF1254 domain-containing protein</fullName>
    </submittedName>
</protein>
<name>A0ABY7MT64_9BRAD</name>
<evidence type="ECO:0000313" key="4">
    <source>
        <dbReference type="Proteomes" id="UP001179614"/>
    </source>
</evidence>
<dbReference type="Pfam" id="PF06742">
    <property type="entry name" value="DUF1214"/>
    <property type="match status" value="1"/>
</dbReference>
<evidence type="ECO:0000259" key="2">
    <source>
        <dbReference type="Pfam" id="PF06863"/>
    </source>
</evidence>
<feature type="domain" description="DUF1214" evidence="1">
    <location>
        <begin position="379"/>
        <end position="483"/>
    </location>
</feature>
<dbReference type="InterPro" id="IPR010621">
    <property type="entry name" value="DUF1214"/>
</dbReference>